<organism evidence="1 2">
    <name type="scientific">Pyramidobacter piscolens W5455</name>
    <dbReference type="NCBI Taxonomy" id="352165"/>
    <lineage>
        <taxon>Bacteria</taxon>
        <taxon>Thermotogati</taxon>
        <taxon>Synergistota</taxon>
        <taxon>Synergistia</taxon>
        <taxon>Synergistales</taxon>
        <taxon>Dethiosulfovibrionaceae</taxon>
        <taxon>Pyramidobacter</taxon>
    </lineage>
</organism>
<gene>
    <name evidence="1" type="ORF">HMPREF7215_1358</name>
</gene>
<protein>
    <submittedName>
        <fullName evidence="1">Uncharacterized protein</fullName>
    </submittedName>
</protein>
<sequence length="47" mass="5456">MPKKIISAQTPPFVFSPSNKTAAPVFEKRAKAERRLEFMKGKRCYRN</sequence>
<name>A0ABM9ZYC6_9BACT</name>
<comment type="caution">
    <text evidence="1">The sequence shown here is derived from an EMBL/GenBank/DDBJ whole genome shotgun (WGS) entry which is preliminary data.</text>
</comment>
<proteinExistence type="predicted"/>
<dbReference type="Proteomes" id="UP000006462">
    <property type="component" value="Unassembled WGS sequence"/>
</dbReference>
<keyword evidence="2" id="KW-1185">Reference proteome</keyword>
<evidence type="ECO:0000313" key="2">
    <source>
        <dbReference type="Proteomes" id="UP000006462"/>
    </source>
</evidence>
<accession>A0ABM9ZYC6</accession>
<evidence type="ECO:0000313" key="1">
    <source>
        <dbReference type="EMBL" id="EFB91883.1"/>
    </source>
</evidence>
<dbReference type="EMBL" id="ADFP01000011">
    <property type="protein sequence ID" value="EFB91883.1"/>
    <property type="molecule type" value="Genomic_DNA"/>
</dbReference>
<reference evidence="1 2" key="1">
    <citation type="submission" date="2009-12" db="EMBL/GenBank/DDBJ databases">
        <authorList>
            <person name="Shrivastava S."/>
            <person name="Madupu R."/>
            <person name="Durkin A.S."/>
            <person name="Torralba M."/>
            <person name="Methe B."/>
            <person name="Sutton G.G."/>
            <person name="Strausberg R.L."/>
            <person name="Nelson K.E."/>
        </authorList>
    </citation>
    <scope>NUCLEOTIDE SEQUENCE [LARGE SCALE GENOMIC DNA]</scope>
    <source>
        <strain evidence="1 2">W5455</strain>
    </source>
</reference>